<dbReference type="PANTHER" id="PTHR11085">
    <property type="entry name" value="NAD-DEPENDENT PROTEIN DEACYLASE SIRTUIN-5, MITOCHONDRIAL-RELATED"/>
    <property type="match status" value="1"/>
</dbReference>
<comment type="caution">
    <text evidence="6">The sequence shown here is derived from an EMBL/GenBank/DDBJ whole genome shotgun (WGS) entry which is preliminary data.</text>
</comment>
<dbReference type="InterPro" id="IPR029035">
    <property type="entry name" value="DHS-like_NAD/FAD-binding_dom"/>
</dbReference>
<comment type="subcellular location">
    <subcellularLocation>
        <location evidence="3">Cytoplasm</location>
    </subcellularLocation>
</comment>
<proteinExistence type="inferred from homology"/>
<dbReference type="RefSeq" id="WP_380894890.1">
    <property type="nucleotide sequence ID" value="NZ_JBHTKY010000004.1"/>
</dbReference>
<dbReference type="SUPFAM" id="SSF52467">
    <property type="entry name" value="DHS-like NAD/FAD-binding domain"/>
    <property type="match status" value="1"/>
</dbReference>
<feature type="domain" description="Deacetylase sirtuin-type" evidence="5">
    <location>
        <begin position="1"/>
        <end position="227"/>
    </location>
</feature>
<comment type="domain">
    <text evidence="3">2 residues (Tyr-53 and Arg-56) present in a large hydrophobic pocket are probably involved in substrate specificity. They are important for desuccinylation activity, but dispensable for deacetylation activity.</text>
</comment>
<dbReference type="InterPro" id="IPR026591">
    <property type="entry name" value="Sirtuin_cat_small_dom_sf"/>
</dbReference>
<dbReference type="Gene3D" id="3.40.50.1220">
    <property type="entry name" value="TPP-binding domain"/>
    <property type="match status" value="1"/>
</dbReference>
<comment type="catalytic activity">
    <reaction evidence="3">
        <text>N(6)-acetyl-L-lysyl-[protein] + NAD(+) + H2O = 2''-O-acetyl-ADP-D-ribose + nicotinamide + L-lysyl-[protein]</text>
        <dbReference type="Rhea" id="RHEA:43636"/>
        <dbReference type="Rhea" id="RHEA-COMP:9752"/>
        <dbReference type="Rhea" id="RHEA-COMP:10731"/>
        <dbReference type="ChEBI" id="CHEBI:15377"/>
        <dbReference type="ChEBI" id="CHEBI:17154"/>
        <dbReference type="ChEBI" id="CHEBI:29969"/>
        <dbReference type="ChEBI" id="CHEBI:57540"/>
        <dbReference type="ChEBI" id="CHEBI:61930"/>
        <dbReference type="ChEBI" id="CHEBI:83767"/>
        <dbReference type="EC" id="2.3.1.286"/>
    </reaction>
</comment>
<protein>
    <recommendedName>
        <fullName evidence="3">NAD-dependent protein deacylase</fullName>
        <ecNumber evidence="3">2.3.1.286</ecNumber>
    </recommendedName>
    <alternativeName>
        <fullName evidence="3">Regulatory protein SIR2 homolog</fullName>
    </alternativeName>
</protein>
<comment type="function">
    <text evidence="3">NAD-dependent lysine deacetylase and desuccinylase that specifically removes acetyl and succinyl groups on target proteins. Modulates the activities of several proteins which are inactive in their acylated form.</text>
</comment>
<reference evidence="7" key="1">
    <citation type="journal article" date="2019" name="Int. J. Syst. Evol. Microbiol.">
        <title>The Global Catalogue of Microorganisms (GCM) 10K type strain sequencing project: providing services to taxonomists for standard genome sequencing and annotation.</title>
        <authorList>
            <consortium name="The Broad Institute Genomics Platform"/>
            <consortium name="The Broad Institute Genome Sequencing Center for Infectious Disease"/>
            <person name="Wu L."/>
            <person name="Ma J."/>
        </authorList>
    </citation>
    <scope>NUCLEOTIDE SEQUENCE [LARGE SCALE GENOMIC DNA]</scope>
    <source>
        <strain evidence="7">CCUG 52468</strain>
    </source>
</reference>
<evidence type="ECO:0000256" key="2">
    <source>
        <dbReference type="ARBA" id="ARBA00023027"/>
    </source>
</evidence>
<keyword evidence="1" id="KW-0808">Transferase</keyword>
<feature type="active site" description="Proton acceptor" evidence="3">
    <location>
        <position position="104"/>
    </location>
</feature>
<evidence type="ECO:0000256" key="4">
    <source>
        <dbReference type="PROSITE-ProRule" id="PRU00236"/>
    </source>
</evidence>
<feature type="binding site" evidence="3">
    <location>
        <position position="56"/>
    </location>
    <ligand>
        <name>substrate</name>
    </ligand>
</feature>
<comment type="similarity">
    <text evidence="3">Belongs to the sirtuin family. Class III subfamily.</text>
</comment>
<gene>
    <name evidence="3" type="primary">cobB</name>
    <name evidence="6" type="ORF">ACFQ2C_04620</name>
</gene>
<organism evidence="6 7">
    <name type="scientific">Sphingobacterium daejeonense</name>
    <dbReference type="NCBI Taxonomy" id="371142"/>
    <lineage>
        <taxon>Bacteria</taxon>
        <taxon>Pseudomonadati</taxon>
        <taxon>Bacteroidota</taxon>
        <taxon>Sphingobacteriia</taxon>
        <taxon>Sphingobacteriales</taxon>
        <taxon>Sphingobacteriaceae</taxon>
        <taxon>Sphingobacterium</taxon>
    </lineage>
</organism>
<dbReference type="InterPro" id="IPR003000">
    <property type="entry name" value="Sirtuin"/>
</dbReference>
<comment type="caution">
    <text evidence="3 4">Lacks conserved residue(s) required for the propagation of feature annotation.</text>
</comment>
<comment type="catalytic activity">
    <reaction evidence="3">
        <text>N(6)-succinyl-L-lysyl-[protein] + NAD(+) + H2O = 2''-O-succinyl-ADP-D-ribose + nicotinamide + L-lysyl-[protein]</text>
        <dbReference type="Rhea" id="RHEA:47668"/>
        <dbReference type="Rhea" id="RHEA-COMP:9752"/>
        <dbReference type="Rhea" id="RHEA-COMP:11877"/>
        <dbReference type="ChEBI" id="CHEBI:15377"/>
        <dbReference type="ChEBI" id="CHEBI:17154"/>
        <dbReference type="ChEBI" id="CHEBI:29969"/>
        <dbReference type="ChEBI" id="CHEBI:57540"/>
        <dbReference type="ChEBI" id="CHEBI:87830"/>
        <dbReference type="ChEBI" id="CHEBI:87832"/>
    </reaction>
</comment>
<dbReference type="HAMAP" id="MF_01121">
    <property type="entry name" value="Sirtuin_ClassIII"/>
    <property type="match status" value="1"/>
</dbReference>
<dbReference type="InterPro" id="IPR027546">
    <property type="entry name" value="Sirtuin_class_III"/>
</dbReference>
<evidence type="ECO:0000313" key="6">
    <source>
        <dbReference type="EMBL" id="MFD1164887.1"/>
    </source>
</evidence>
<dbReference type="CDD" id="cd01412">
    <property type="entry name" value="SIRT5_Af1_CobB"/>
    <property type="match status" value="1"/>
</dbReference>
<keyword evidence="7" id="KW-1185">Reference proteome</keyword>
<feature type="binding site" evidence="3">
    <location>
        <position position="53"/>
    </location>
    <ligand>
        <name>substrate</name>
    </ligand>
</feature>
<accession>A0ABW3RK36</accession>
<name>A0ABW3RK36_9SPHI</name>
<keyword evidence="2 3" id="KW-0520">NAD</keyword>
<dbReference type="EC" id="2.3.1.286" evidence="3"/>
<evidence type="ECO:0000259" key="5">
    <source>
        <dbReference type="PROSITE" id="PS50305"/>
    </source>
</evidence>
<dbReference type="Gene3D" id="3.30.1600.10">
    <property type="entry name" value="SIR2/SIRT2 'Small Domain"/>
    <property type="match status" value="1"/>
</dbReference>
<evidence type="ECO:0000313" key="7">
    <source>
        <dbReference type="Proteomes" id="UP001597205"/>
    </source>
</evidence>
<sequence length="227" mass="25221">MKKVVVFTGAGISVESGLPTFRGSDGLWEGHRVEDVATPEAWLKDPELVQAFYNKRRADCLSARPNHAHLKLAELEKDYDIHIITQNIDDLHERAGSSKVLHLHGQITKSQSSINPSLVYDIEGAEIKRGEQCELGSQLRPHVVWFGEAVPNMEQAYKLAREAEVFVTIGTSLQVYPAANLIFETKPNCKLILIDPNAENYNVPPVVHKISEKASVGVDYLAELLAK</sequence>
<dbReference type="Pfam" id="PF02146">
    <property type="entry name" value="SIR2"/>
    <property type="match status" value="1"/>
</dbReference>
<feature type="binding site" evidence="3">
    <location>
        <position position="214"/>
    </location>
    <ligand>
        <name>NAD(+)</name>
        <dbReference type="ChEBI" id="CHEBI:57540"/>
    </ligand>
</feature>
<evidence type="ECO:0000256" key="3">
    <source>
        <dbReference type="HAMAP-Rule" id="MF_01121"/>
    </source>
</evidence>
<dbReference type="PROSITE" id="PS50305">
    <property type="entry name" value="SIRTUIN"/>
    <property type="match status" value="1"/>
</dbReference>
<dbReference type="PANTHER" id="PTHR11085:SF4">
    <property type="entry name" value="NAD-DEPENDENT PROTEIN DEACYLASE"/>
    <property type="match status" value="1"/>
</dbReference>
<keyword evidence="3" id="KW-0963">Cytoplasm</keyword>
<feature type="binding site" evidence="3">
    <location>
        <begin position="86"/>
        <end position="89"/>
    </location>
    <ligand>
        <name>NAD(+)</name>
        <dbReference type="ChEBI" id="CHEBI:57540"/>
    </ligand>
</feature>
<dbReference type="Proteomes" id="UP001597205">
    <property type="component" value="Unassembled WGS sequence"/>
</dbReference>
<dbReference type="InterPro" id="IPR050134">
    <property type="entry name" value="NAD-dep_sirtuin_deacylases"/>
</dbReference>
<dbReference type="EMBL" id="JBHTKY010000004">
    <property type="protein sequence ID" value="MFD1164887.1"/>
    <property type="molecule type" value="Genomic_DNA"/>
</dbReference>
<dbReference type="InterPro" id="IPR026590">
    <property type="entry name" value="Ssirtuin_cat_dom"/>
</dbReference>
<feature type="binding site" evidence="3">
    <location>
        <begin position="170"/>
        <end position="172"/>
    </location>
    <ligand>
        <name>NAD(+)</name>
        <dbReference type="ChEBI" id="CHEBI:57540"/>
    </ligand>
</feature>
<evidence type="ECO:0000256" key="1">
    <source>
        <dbReference type="ARBA" id="ARBA00022679"/>
    </source>
</evidence>